<feature type="compositionally biased region" description="Polar residues" evidence="1">
    <location>
        <begin position="1"/>
        <end position="13"/>
    </location>
</feature>
<feature type="region of interest" description="Disordered" evidence="1">
    <location>
        <begin position="1"/>
        <end position="21"/>
    </location>
</feature>
<dbReference type="VEuPathDB" id="FungiDB:VP01_81g10"/>
<dbReference type="PANTHER" id="PTHR33069">
    <property type="entry name" value="CHROMOSOME 7, WHOLE GENOME SHOTGUN SEQUENCE-RELATED"/>
    <property type="match status" value="1"/>
</dbReference>
<dbReference type="Proteomes" id="UP000037035">
    <property type="component" value="Unassembled WGS sequence"/>
</dbReference>
<evidence type="ECO:0000313" key="2">
    <source>
        <dbReference type="EMBL" id="KNZ45367.1"/>
    </source>
</evidence>
<evidence type="ECO:0000256" key="1">
    <source>
        <dbReference type="SAM" id="MobiDB-lite"/>
    </source>
</evidence>
<dbReference type="EMBL" id="LAVV01013716">
    <property type="protein sequence ID" value="KNZ45367.1"/>
    <property type="molecule type" value="Genomic_DNA"/>
</dbReference>
<comment type="caution">
    <text evidence="2">The sequence shown here is derived from an EMBL/GenBank/DDBJ whole genome shotgun (WGS) entry which is preliminary data.</text>
</comment>
<proteinExistence type="predicted"/>
<sequence>MAEPQASESQQTAAVRGVPNEPGSQLEFIRELQPQIAHTLRQTTNAIVSLIIYNELNRLIREDQHFKELKPFRLQLLNSRYIDMLGKGLVELFLYCHWVIEHLQYAPPNQYWTTGSDSGRDEISIILPSHHGPVLSAASLSIASELHILKDIWFPGVIEIGIECNRLLSIMHRTTGREESGSGLGRQVILLAKSMEPDFKLS</sequence>
<evidence type="ECO:0000313" key="3">
    <source>
        <dbReference type="Proteomes" id="UP000037035"/>
    </source>
</evidence>
<protein>
    <submittedName>
        <fullName evidence="2">Uncharacterized protein</fullName>
    </submittedName>
</protein>
<reference evidence="2 3" key="1">
    <citation type="submission" date="2015-08" db="EMBL/GenBank/DDBJ databases">
        <title>Next Generation Sequencing and Analysis of the Genome of Puccinia sorghi L Schw, the Causal Agent of Maize Common Rust.</title>
        <authorList>
            <person name="Rochi L."/>
            <person name="Burguener G."/>
            <person name="Darino M."/>
            <person name="Turjanski A."/>
            <person name="Kreff E."/>
            <person name="Dieguez M.J."/>
            <person name="Sacco F."/>
        </authorList>
    </citation>
    <scope>NUCLEOTIDE SEQUENCE [LARGE SCALE GENOMIC DNA]</scope>
    <source>
        <strain evidence="2 3">RO10H11247</strain>
    </source>
</reference>
<gene>
    <name evidence="2" type="ORF">VP01_81g10</name>
</gene>
<dbReference type="AlphaFoldDB" id="A0A0L6UAU3"/>
<name>A0A0L6UAU3_9BASI</name>
<accession>A0A0L6UAU3</accession>
<dbReference type="PANTHER" id="PTHR33069:SF3">
    <property type="entry name" value="DYNEIN HEAVY CHAIN TAIL DOMAIN-CONTAINING PROTEIN"/>
    <property type="match status" value="1"/>
</dbReference>
<keyword evidence="3" id="KW-1185">Reference proteome</keyword>
<organism evidence="2 3">
    <name type="scientific">Puccinia sorghi</name>
    <dbReference type="NCBI Taxonomy" id="27349"/>
    <lineage>
        <taxon>Eukaryota</taxon>
        <taxon>Fungi</taxon>
        <taxon>Dikarya</taxon>
        <taxon>Basidiomycota</taxon>
        <taxon>Pucciniomycotina</taxon>
        <taxon>Pucciniomycetes</taxon>
        <taxon>Pucciniales</taxon>
        <taxon>Pucciniaceae</taxon>
        <taxon>Puccinia</taxon>
    </lineage>
</organism>